<gene>
    <name evidence="1" type="ORF">UU38_C0012G0001</name>
</gene>
<accession>A0A0G0UL63</accession>
<dbReference type="EMBL" id="LCAK01000012">
    <property type="protein sequence ID" value="KKR88256.1"/>
    <property type="molecule type" value="Genomic_DNA"/>
</dbReference>
<reference evidence="1 2" key="1">
    <citation type="journal article" date="2015" name="Nature">
        <title>rRNA introns, odd ribosomes, and small enigmatic genomes across a large radiation of phyla.</title>
        <authorList>
            <person name="Brown C.T."/>
            <person name="Hug L.A."/>
            <person name="Thomas B.C."/>
            <person name="Sharon I."/>
            <person name="Castelle C.J."/>
            <person name="Singh A."/>
            <person name="Wilkins M.J."/>
            <person name="Williams K.H."/>
            <person name="Banfield J.F."/>
        </authorList>
    </citation>
    <scope>NUCLEOTIDE SEQUENCE [LARGE SCALE GENOMIC DNA]</scope>
</reference>
<proteinExistence type="predicted"/>
<protein>
    <submittedName>
        <fullName evidence="1">Uncharacterized protein</fullName>
    </submittedName>
</protein>
<evidence type="ECO:0000313" key="2">
    <source>
        <dbReference type="Proteomes" id="UP000033918"/>
    </source>
</evidence>
<dbReference type="Gene3D" id="3.40.50.2000">
    <property type="entry name" value="Glycogen Phosphorylase B"/>
    <property type="match status" value="1"/>
</dbReference>
<dbReference type="Proteomes" id="UP000033918">
    <property type="component" value="Unassembled WGS sequence"/>
</dbReference>
<sequence length="149" mass="17055">MKIGLLLPSVYMGSKYGDKIFAPKELFINLANGLVDKGHEVYVYGAPNTKTRAHLLVGEEDLINQDFISAKSLGLDRLSKLKTAHTATKIEYEIDLTTKAYLHAKEKKLDIMHSYHDFMAHYVNKLAPIKTIYTIHDPKPLREHLGYWR</sequence>
<feature type="non-terminal residue" evidence="1">
    <location>
        <position position="149"/>
    </location>
</feature>
<comment type="caution">
    <text evidence="1">The sequence shown here is derived from an EMBL/GenBank/DDBJ whole genome shotgun (WGS) entry which is preliminary data.</text>
</comment>
<evidence type="ECO:0000313" key="1">
    <source>
        <dbReference type="EMBL" id="KKR88256.1"/>
    </source>
</evidence>
<dbReference type="SUPFAM" id="SSF53756">
    <property type="entry name" value="UDP-Glycosyltransferase/glycogen phosphorylase"/>
    <property type="match status" value="1"/>
</dbReference>
<name>A0A0G0UL63_9BACT</name>
<dbReference type="AlphaFoldDB" id="A0A0G0UL63"/>
<organism evidence="1 2">
    <name type="scientific">Candidatus Wolfebacteria bacterium GW2011_GWB1_41_12</name>
    <dbReference type="NCBI Taxonomy" id="1619006"/>
    <lineage>
        <taxon>Bacteria</taxon>
        <taxon>Candidatus Wolfeibacteriota</taxon>
    </lineage>
</organism>